<keyword evidence="2" id="KW-1133">Transmembrane helix</keyword>
<name>A0AAD6YJI4_9AGAR</name>
<keyword evidence="2" id="KW-0812">Transmembrane</keyword>
<gene>
    <name evidence="3" type="ORF">GGX14DRAFT_562671</name>
</gene>
<feature type="compositionally biased region" description="Basic residues" evidence="1">
    <location>
        <begin position="53"/>
        <end position="69"/>
    </location>
</feature>
<feature type="compositionally biased region" description="Acidic residues" evidence="1">
    <location>
        <begin position="402"/>
        <end position="419"/>
    </location>
</feature>
<dbReference type="Proteomes" id="UP001219525">
    <property type="component" value="Unassembled WGS sequence"/>
</dbReference>
<comment type="caution">
    <text evidence="3">The sequence shown here is derived from an EMBL/GenBank/DDBJ whole genome shotgun (WGS) entry which is preliminary data.</text>
</comment>
<accession>A0AAD6YJI4</accession>
<feature type="region of interest" description="Disordered" evidence="1">
    <location>
        <begin position="40"/>
        <end position="72"/>
    </location>
</feature>
<feature type="region of interest" description="Disordered" evidence="1">
    <location>
        <begin position="398"/>
        <end position="419"/>
    </location>
</feature>
<sequence>MSLPPAPPAPCLLRTAPNTLSDDQQRLYTTLLSTLGFPMAGAPALPPPEPLARKRGRGRKQGATKSRKPTTRDALQIVRSAGKFGPRAIGCFIDIDDLLLDGPMMLWGTPPANLSAEQLKDYEYHKESLKKMLDRISAFEAIIRQLYVDLTVDPMPWKMVSFELNDAFHGARQADTSGLKGMVHYLCPTASDVIYPAVSRTDKSDRGLSHPVLRYFVLPAKLARHFPVPVSKVPAADSPAAELSPRAKEILKDIRKGKIKLNESPLYMALWPLGGYDRHNYHIGLFRSLFVIRILRHIWTSPSSAFTGNAGRIRTDANCRTHDWFEMNPEMVAYAVSQGRTMLGKHDWADSEPGKNGYDFALLWDTVVEMFRKPGYEEWAAETLEFLRAATFDRVDSIPAEDSSESEEEREPNSDDEDEIAAQDARRLAAVDRLPTLSTHCNPHRIVFFLLSIFNNSRLTWLALIVQPHNKAAYVFTSNFYRRLILFQICILIIASVSRNNILRLAVRFRPAFRMPYADAV</sequence>
<feature type="transmembrane region" description="Helical" evidence="2">
    <location>
        <begin position="480"/>
        <end position="498"/>
    </location>
</feature>
<keyword evidence="2" id="KW-0472">Membrane</keyword>
<organism evidence="3 4">
    <name type="scientific">Mycena pura</name>
    <dbReference type="NCBI Taxonomy" id="153505"/>
    <lineage>
        <taxon>Eukaryota</taxon>
        <taxon>Fungi</taxon>
        <taxon>Dikarya</taxon>
        <taxon>Basidiomycota</taxon>
        <taxon>Agaricomycotina</taxon>
        <taxon>Agaricomycetes</taxon>
        <taxon>Agaricomycetidae</taxon>
        <taxon>Agaricales</taxon>
        <taxon>Marasmiineae</taxon>
        <taxon>Mycenaceae</taxon>
        <taxon>Mycena</taxon>
    </lineage>
</organism>
<evidence type="ECO:0000256" key="2">
    <source>
        <dbReference type="SAM" id="Phobius"/>
    </source>
</evidence>
<evidence type="ECO:0000313" key="3">
    <source>
        <dbReference type="EMBL" id="KAJ7215458.1"/>
    </source>
</evidence>
<protein>
    <submittedName>
        <fullName evidence="3">Uncharacterized protein</fullName>
    </submittedName>
</protein>
<evidence type="ECO:0000313" key="4">
    <source>
        <dbReference type="Proteomes" id="UP001219525"/>
    </source>
</evidence>
<evidence type="ECO:0000256" key="1">
    <source>
        <dbReference type="SAM" id="MobiDB-lite"/>
    </source>
</evidence>
<dbReference type="AlphaFoldDB" id="A0AAD6YJI4"/>
<proteinExistence type="predicted"/>
<reference evidence="3" key="1">
    <citation type="submission" date="2023-03" db="EMBL/GenBank/DDBJ databases">
        <title>Massive genome expansion in bonnet fungi (Mycena s.s.) driven by repeated elements and novel gene families across ecological guilds.</title>
        <authorList>
            <consortium name="Lawrence Berkeley National Laboratory"/>
            <person name="Harder C.B."/>
            <person name="Miyauchi S."/>
            <person name="Viragh M."/>
            <person name="Kuo A."/>
            <person name="Thoen E."/>
            <person name="Andreopoulos B."/>
            <person name="Lu D."/>
            <person name="Skrede I."/>
            <person name="Drula E."/>
            <person name="Henrissat B."/>
            <person name="Morin E."/>
            <person name="Kohler A."/>
            <person name="Barry K."/>
            <person name="LaButti K."/>
            <person name="Morin E."/>
            <person name="Salamov A."/>
            <person name="Lipzen A."/>
            <person name="Mereny Z."/>
            <person name="Hegedus B."/>
            <person name="Baldrian P."/>
            <person name="Stursova M."/>
            <person name="Weitz H."/>
            <person name="Taylor A."/>
            <person name="Grigoriev I.V."/>
            <person name="Nagy L.G."/>
            <person name="Martin F."/>
            <person name="Kauserud H."/>
        </authorList>
    </citation>
    <scope>NUCLEOTIDE SEQUENCE</scope>
    <source>
        <strain evidence="3">9144</strain>
    </source>
</reference>
<dbReference type="InterPro" id="IPR046521">
    <property type="entry name" value="DUF6698"/>
</dbReference>
<dbReference type="Pfam" id="PF20414">
    <property type="entry name" value="DUF6698"/>
    <property type="match status" value="1"/>
</dbReference>
<keyword evidence="4" id="KW-1185">Reference proteome</keyword>
<dbReference type="EMBL" id="JARJCW010000017">
    <property type="protein sequence ID" value="KAJ7215458.1"/>
    <property type="molecule type" value="Genomic_DNA"/>
</dbReference>